<evidence type="ECO:0000313" key="2">
    <source>
        <dbReference type="Proteomes" id="UP000238042"/>
    </source>
</evidence>
<reference evidence="1 2" key="1">
    <citation type="submission" date="2018-02" db="EMBL/GenBank/DDBJ databases">
        <title>Genome sequences of Apibacter spp., gut symbionts of Asian honey bees.</title>
        <authorList>
            <person name="Kwong W.K."/>
            <person name="Steele M.I."/>
            <person name="Moran N.A."/>
        </authorList>
    </citation>
    <scope>NUCLEOTIDE SEQUENCE [LARGE SCALE GENOMIC DNA]</scope>
    <source>
        <strain evidence="2">wkB301</strain>
    </source>
</reference>
<dbReference type="InterPro" id="IPR017483">
    <property type="entry name" value="CHP03034"/>
</dbReference>
<dbReference type="OrthoDB" id="612868at2"/>
<dbReference type="RefSeq" id="WP_105247720.1">
    <property type="nucleotide sequence ID" value="NZ_PSZM01000046.1"/>
</dbReference>
<dbReference type="Pfam" id="PF11692">
    <property type="entry name" value="DUF3289"/>
    <property type="match status" value="1"/>
</dbReference>
<sequence length="452" mass="52695">MSGGKIVRTVGGESVKTAKKSITLTATEGDLTFNSPTQVIMNGKQGGVQYLNNYVPPPPLRVLKLDGPFDEKGQKVSVLKKEKWYTYKVIQFNRDFKEYEIKGLKWATKYDDNELYINYPSVIGKKEVSFKIPKNRIALKFTVYAYLEKPIDEVCIETSIFEIKFPMLIIQSIGRKGKKTITVKGKKTSSNETAIDLLYNDYTENKAGFTKLRNQLRQEIYDTNKQERWFNITSRDDYADEKADKLIKKVENFSKKTDAELFEIFNNNAESFSQSKLEDNIKRMIAKMQRNEGGEYSHIDLTNAVIQHENTIKFVNEVKKYVVKYLKKYSSDISILEIKDDGTGIIYEDMVDSKKPKDEQVNKPRFNNYTDALSGIQIAINDVWAFQIYLSNYYMTNNDPHGELYFNFYDHFGLDYPDIEKYDYDIFIAWFILQHFRGYKPFITKVSFTSKF</sequence>
<organism evidence="1 2">
    <name type="scientific">Apibacter adventoris</name>
    <dbReference type="NCBI Taxonomy" id="1679466"/>
    <lineage>
        <taxon>Bacteria</taxon>
        <taxon>Pseudomonadati</taxon>
        <taxon>Bacteroidota</taxon>
        <taxon>Flavobacteriia</taxon>
        <taxon>Flavobacteriales</taxon>
        <taxon>Weeksellaceae</taxon>
        <taxon>Apibacter</taxon>
    </lineage>
</organism>
<dbReference type="EMBL" id="PSZM01000046">
    <property type="protein sequence ID" value="PQL90575.1"/>
    <property type="molecule type" value="Genomic_DNA"/>
</dbReference>
<accession>A0A2S8A7N1</accession>
<protein>
    <recommendedName>
        <fullName evidence="3">DUF3289 domain-containing protein</fullName>
    </recommendedName>
</protein>
<gene>
    <name evidence="1" type="ORF">C4S77_11900</name>
</gene>
<keyword evidence="2" id="KW-1185">Reference proteome</keyword>
<evidence type="ECO:0008006" key="3">
    <source>
        <dbReference type="Google" id="ProtNLM"/>
    </source>
</evidence>
<dbReference type="Proteomes" id="UP000238042">
    <property type="component" value="Unassembled WGS sequence"/>
</dbReference>
<evidence type="ECO:0000313" key="1">
    <source>
        <dbReference type="EMBL" id="PQL90575.1"/>
    </source>
</evidence>
<comment type="caution">
    <text evidence="1">The sequence shown here is derived from an EMBL/GenBank/DDBJ whole genome shotgun (WGS) entry which is preliminary data.</text>
</comment>
<proteinExistence type="predicted"/>
<name>A0A2S8A7N1_9FLAO</name>
<dbReference type="AlphaFoldDB" id="A0A2S8A7N1"/>